<dbReference type="Proteomes" id="UP000177126">
    <property type="component" value="Unassembled WGS sequence"/>
</dbReference>
<comment type="caution">
    <text evidence="4">The sequence shown here is derived from an EMBL/GenBank/DDBJ whole genome shotgun (WGS) entry which is preliminary data.</text>
</comment>
<evidence type="ECO:0000256" key="1">
    <source>
        <dbReference type="ARBA" id="ARBA00022679"/>
    </source>
</evidence>
<protein>
    <recommendedName>
        <fullName evidence="6">Glycosyl transferase family 1 domain-containing protein</fullName>
    </recommendedName>
</protein>
<keyword evidence="1" id="KW-0808">Transferase</keyword>
<dbReference type="GO" id="GO:0016757">
    <property type="term" value="F:glycosyltransferase activity"/>
    <property type="evidence" value="ECO:0007669"/>
    <property type="project" value="InterPro"/>
</dbReference>
<dbReference type="PANTHER" id="PTHR46401:SF2">
    <property type="entry name" value="GLYCOSYLTRANSFERASE WBBK-RELATED"/>
    <property type="match status" value="1"/>
</dbReference>
<dbReference type="AlphaFoldDB" id="A0A1G2FU16"/>
<dbReference type="InterPro" id="IPR001296">
    <property type="entry name" value="Glyco_trans_1"/>
</dbReference>
<dbReference type="InterPro" id="IPR028098">
    <property type="entry name" value="Glyco_trans_4-like_N"/>
</dbReference>
<organism evidence="4 5">
    <name type="scientific">Candidatus Portnoybacteria bacterium RIFCSPLOWO2_02_FULL_39_11</name>
    <dbReference type="NCBI Taxonomy" id="1802001"/>
    <lineage>
        <taxon>Bacteria</taxon>
        <taxon>Candidatus Portnoyibacteriota</taxon>
    </lineage>
</organism>
<sequence length="380" mass="43475">MVIGIDIRFLARGTRSGIEEYTINLLSRLLSLDGNIKFKLFYNAFSQVELNYDWLNLPNVELKKFRFPNRFVFDPAAKFLKLPKIDKLLGGCDVFFAPHFLLSPVSKNCRKITTFHDLSFEYWPEFFSWRKRFWHWSLAPRARMLEADKIIAVSESTKEDLVNLYGAAPEVVKVIHSGVGEEFKRLLRRDCLNVAKKYDLPEKFILYFGTLEPRKNLVGLIEAYEIFRADPAVAGSAPALVLAGNRGWLCNEIFATAKKSRYAKDIKPIGFVSPKDKPQLFNLASLFVYPSFFEGFGFPPLEAMACGAPTITSHTSSFPEVVGESALMVDPYNFDEIAWAMKEVWLDENLRNSLISDGLARVKNFSWDKCARETLEFLIK</sequence>
<dbReference type="Gene3D" id="3.40.50.2000">
    <property type="entry name" value="Glycogen Phosphorylase B"/>
    <property type="match status" value="2"/>
</dbReference>
<proteinExistence type="predicted"/>
<gene>
    <name evidence="4" type="ORF">A3B04_00235</name>
</gene>
<evidence type="ECO:0000259" key="2">
    <source>
        <dbReference type="Pfam" id="PF00534"/>
    </source>
</evidence>
<dbReference type="CDD" id="cd03809">
    <property type="entry name" value="GT4_MtfB-like"/>
    <property type="match status" value="1"/>
</dbReference>
<dbReference type="Pfam" id="PF00534">
    <property type="entry name" value="Glycos_transf_1"/>
    <property type="match status" value="1"/>
</dbReference>
<feature type="domain" description="Glycosyltransferase subfamily 4-like N-terminal" evidence="3">
    <location>
        <begin position="16"/>
        <end position="179"/>
    </location>
</feature>
<dbReference type="EMBL" id="MHNF01000016">
    <property type="protein sequence ID" value="OGZ41212.1"/>
    <property type="molecule type" value="Genomic_DNA"/>
</dbReference>
<accession>A0A1G2FU16</accession>
<dbReference type="GO" id="GO:0009103">
    <property type="term" value="P:lipopolysaccharide biosynthetic process"/>
    <property type="evidence" value="ECO:0007669"/>
    <property type="project" value="TreeGrafter"/>
</dbReference>
<evidence type="ECO:0008006" key="6">
    <source>
        <dbReference type="Google" id="ProtNLM"/>
    </source>
</evidence>
<feature type="domain" description="Glycosyl transferase family 1" evidence="2">
    <location>
        <begin position="201"/>
        <end position="357"/>
    </location>
</feature>
<evidence type="ECO:0000259" key="3">
    <source>
        <dbReference type="Pfam" id="PF13439"/>
    </source>
</evidence>
<reference evidence="4 5" key="1">
    <citation type="journal article" date="2016" name="Nat. Commun.">
        <title>Thousands of microbial genomes shed light on interconnected biogeochemical processes in an aquifer system.</title>
        <authorList>
            <person name="Anantharaman K."/>
            <person name="Brown C.T."/>
            <person name="Hug L.A."/>
            <person name="Sharon I."/>
            <person name="Castelle C.J."/>
            <person name="Probst A.J."/>
            <person name="Thomas B.C."/>
            <person name="Singh A."/>
            <person name="Wilkins M.J."/>
            <person name="Karaoz U."/>
            <person name="Brodie E.L."/>
            <person name="Williams K.H."/>
            <person name="Hubbard S.S."/>
            <person name="Banfield J.F."/>
        </authorList>
    </citation>
    <scope>NUCLEOTIDE SEQUENCE [LARGE SCALE GENOMIC DNA]</scope>
</reference>
<dbReference type="Pfam" id="PF13439">
    <property type="entry name" value="Glyco_transf_4"/>
    <property type="match status" value="1"/>
</dbReference>
<dbReference type="FunFam" id="3.40.50.2000:FF:000119">
    <property type="entry name" value="Glycosyl transferase group 1"/>
    <property type="match status" value="1"/>
</dbReference>
<dbReference type="PANTHER" id="PTHR46401">
    <property type="entry name" value="GLYCOSYLTRANSFERASE WBBK-RELATED"/>
    <property type="match status" value="1"/>
</dbReference>
<dbReference type="SUPFAM" id="SSF53756">
    <property type="entry name" value="UDP-Glycosyltransferase/glycogen phosphorylase"/>
    <property type="match status" value="1"/>
</dbReference>
<name>A0A1G2FU16_9BACT</name>
<evidence type="ECO:0000313" key="4">
    <source>
        <dbReference type="EMBL" id="OGZ41212.1"/>
    </source>
</evidence>
<evidence type="ECO:0000313" key="5">
    <source>
        <dbReference type="Proteomes" id="UP000177126"/>
    </source>
</evidence>